<dbReference type="EMBL" id="GGEC01065974">
    <property type="protein sequence ID" value="MBX46458.1"/>
    <property type="molecule type" value="Transcribed_RNA"/>
</dbReference>
<reference evidence="1" key="1">
    <citation type="submission" date="2018-02" db="EMBL/GenBank/DDBJ databases">
        <title>Rhizophora mucronata_Transcriptome.</title>
        <authorList>
            <person name="Meera S.P."/>
            <person name="Sreeshan A."/>
            <person name="Augustine A."/>
        </authorList>
    </citation>
    <scope>NUCLEOTIDE SEQUENCE</scope>
    <source>
        <tissue evidence="1">Leaf</tissue>
    </source>
</reference>
<sequence>MLSHAQLFCTSPTRYLHGTIVN</sequence>
<protein>
    <submittedName>
        <fullName evidence="1">Uncharacterized protein</fullName>
    </submittedName>
</protein>
<name>A0A2P2NVC0_RHIMU</name>
<dbReference type="AlphaFoldDB" id="A0A2P2NVC0"/>
<proteinExistence type="predicted"/>
<organism evidence="1">
    <name type="scientific">Rhizophora mucronata</name>
    <name type="common">Asiatic mangrove</name>
    <dbReference type="NCBI Taxonomy" id="61149"/>
    <lineage>
        <taxon>Eukaryota</taxon>
        <taxon>Viridiplantae</taxon>
        <taxon>Streptophyta</taxon>
        <taxon>Embryophyta</taxon>
        <taxon>Tracheophyta</taxon>
        <taxon>Spermatophyta</taxon>
        <taxon>Magnoliopsida</taxon>
        <taxon>eudicotyledons</taxon>
        <taxon>Gunneridae</taxon>
        <taxon>Pentapetalae</taxon>
        <taxon>rosids</taxon>
        <taxon>fabids</taxon>
        <taxon>Malpighiales</taxon>
        <taxon>Rhizophoraceae</taxon>
        <taxon>Rhizophora</taxon>
    </lineage>
</organism>
<accession>A0A2P2NVC0</accession>
<evidence type="ECO:0000313" key="1">
    <source>
        <dbReference type="EMBL" id="MBX46458.1"/>
    </source>
</evidence>